<protein>
    <submittedName>
        <fullName evidence="1">Uncharacterized protein</fullName>
    </submittedName>
</protein>
<dbReference type="Proteomes" id="UP000763557">
    <property type="component" value="Unassembled WGS sequence"/>
</dbReference>
<proteinExistence type="predicted"/>
<gene>
    <name evidence="1" type="ORF">GC106_81290</name>
</gene>
<sequence>MVNHVSPAPRATAVRDDHGSRFHLVDLDLHRDNVGVTSSSATGYGAFNVWGNSLPAEELPSGRAIQVEDVPFTFPATGGGRPDNVRCAGQHITVEPGQYDWLYLLTAAERRVEDEIAFHYADGAVDFEPLRVSDFWAAPAVFGETSAFTTLTMHYPYHVQANVSAMVWCQRVPLVRGAALAAMRLPRNPAVHIFAATFVLRKGHHR</sequence>
<dbReference type="RefSeq" id="WP_173142019.1">
    <property type="nucleotide sequence ID" value="NZ_CBCSGW010000003.1"/>
</dbReference>
<evidence type="ECO:0000313" key="2">
    <source>
        <dbReference type="Proteomes" id="UP000763557"/>
    </source>
</evidence>
<organism evidence="1 2">
    <name type="scientific">Kibdelosporangium persicum</name>
    <dbReference type="NCBI Taxonomy" id="2698649"/>
    <lineage>
        <taxon>Bacteria</taxon>
        <taxon>Bacillati</taxon>
        <taxon>Actinomycetota</taxon>
        <taxon>Actinomycetes</taxon>
        <taxon>Pseudonocardiales</taxon>
        <taxon>Pseudonocardiaceae</taxon>
        <taxon>Kibdelosporangium</taxon>
    </lineage>
</organism>
<comment type="caution">
    <text evidence="1">The sequence shown here is derived from an EMBL/GenBank/DDBJ whole genome shotgun (WGS) entry which is preliminary data.</text>
</comment>
<dbReference type="EMBL" id="JAAATY010000046">
    <property type="protein sequence ID" value="NRN70855.1"/>
    <property type="molecule type" value="Genomic_DNA"/>
</dbReference>
<name>A0ABX2FHI6_9PSEU</name>
<evidence type="ECO:0000313" key="1">
    <source>
        <dbReference type="EMBL" id="NRN70855.1"/>
    </source>
</evidence>
<keyword evidence="2" id="KW-1185">Reference proteome</keyword>
<accession>A0ABX2FHI6</accession>
<reference evidence="1 2" key="1">
    <citation type="submission" date="2020-01" db="EMBL/GenBank/DDBJ databases">
        <title>Kibdelosporangium persica a novel Actinomycetes from a hot desert in Iran.</title>
        <authorList>
            <person name="Safaei N."/>
            <person name="Zaburannyi N."/>
            <person name="Mueller R."/>
            <person name="Wink J."/>
        </authorList>
    </citation>
    <scope>NUCLEOTIDE SEQUENCE [LARGE SCALE GENOMIC DNA]</scope>
    <source>
        <strain evidence="1 2">4NS15</strain>
    </source>
</reference>